<feature type="active site" description="Proton acceptor" evidence="4">
    <location>
        <position position="200"/>
    </location>
</feature>
<dbReference type="GO" id="GO:0016787">
    <property type="term" value="F:hydrolase activity"/>
    <property type="evidence" value="ECO:0007669"/>
    <property type="project" value="UniProtKB-UniRule"/>
</dbReference>
<feature type="active site" description="Nucleophile" evidence="4">
    <location>
        <position position="88"/>
    </location>
</feature>
<dbReference type="OrthoDB" id="5290098at2"/>
<gene>
    <name evidence="6" type="ORF">OYT1_ch2320</name>
</gene>
<protein>
    <submittedName>
        <fullName evidence="6">Putative NTE family protein</fullName>
    </submittedName>
</protein>
<dbReference type="PANTHER" id="PTHR14226">
    <property type="entry name" value="NEUROPATHY TARGET ESTERASE/SWISS CHEESE D.MELANOGASTER"/>
    <property type="match status" value="1"/>
</dbReference>
<evidence type="ECO:0000256" key="1">
    <source>
        <dbReference type="ARBA" id="ARBA00022801"/>
    </source>
</evidence>
<keyword evidence="1 4" id="KW-0378">Hydrolase</keyword>
<dbReference type="InterPro" id="IPR016035">
    <property type="entry name" value="Acyl_Trfase/lysoPLipase"/>
</dbReference>
<keyword evidence="2 4" id="KW-0442">Lipid degradation</keyword>
<feature type="short sequence motif" description="GXSXG" evidence="4">
    <location>
        <begin position="86"/>
        <end position="90"/>
    </location>
</feature>
<dbReference type="PANTHER" id="PTHR14226:SF76">
    <property type="entry name" value="NTE FAMILY PROTEIN RSSA"/>
    <property type="match status" value="1"/>
</dbReference>
<comment type="caution">
    <text evidence="4">Lacks conserved residue(s) required for the propagation of feature annotation.</text>
</comment>
<dbReference type="GO" id="GO:0016042">
    <property type="term" value="P:lipid catabolic process"/>
    <property type="evidence" value="ECO:0007669"/>
    <property type="project" value="UniProtKB-UniRule"/>
</dbReference>
<evidence type="ECO:0000256" key="2">
    <source>
        <dbReference type="ARBA" id="ARBA00022963"/>
    </source>
</evidence>
<evidence type="ECO:0000313" key="7">
    <source>
        <dbReference type="Proteomes" id="UP000033070"/>
    </source>
</evidence>
<evidence type="ECO:0000313" key="6">
    <source>
        <dbReference type="EMBL" id="BBE51836.1"/>
    </source>
</evidence>
<dbReference type="Proteomes" id="UP000033070">
    <property type="component" value="Chromosome"/>
</dbReference>
<dbReference type="EMBL" id="AP018738">
    <property type="protein sequence ID" value="BBE51836.1"/>
    <property type="molecule type" value="Genomic_DNA"/>
</dbReference>
<proteinExistence type="predicted"/>
<dbReference type="RefSeq" id="WP_062626713.1">
    <property type="nucleotide sequence ID" value="NZ_AP018738.1"/>
</dbReference>
<dbReference type="KEGG" id="fam:OYT1_ch2320"/>
<reference evidence="6 7" key="1">
    <citation type="submission" date="2018-06" db="EMBL/GenBank/DDBJ databases">
        <title>OYT1 Genome Sequencing.</title>
        <authorList>
            <person name="Kato S."/>
            <person name="Itoh T."/>
            <person name="Ohkuma M."/>
        </authorList>
    </citation>
    <scope>NUCLEOTIDE SEQUENCE [LARGE SCALE GENOMIC DNA]</scope>
    <source>
        <strain evidence="6 7">OYT1</strain>
    </source>
</reference>
<dbReference type="InterPro" id="IPR002641">
    <property type="entry name" value="PNPLA_dom"/>
</dbReference>
<sequence>MSLLRCLRPLQWLIPVLLLSACVSTAPEILYKDVTPPSSVSIQPLRNPDRPVVALVLGSGGIRGFAHIAVIKVLEAHHIPVDIVVGTSVGSVVGSLYAGGYTAADLEHLAVQLEESQIRDYSITRRGIIGGERLQDFVNRALENRDIEQLPRPFAAVATELDSGRMAVFNHGNTGVAVRASSSIPSIFNPVEINHITYVDGDLKNPVPASIARQMGADVVIAVDISQQPQDHPNASGLIDVLVQSIRIMRQSILGHELKEANVVIRPGISVSSFDFSPELKQTLFKAGEEAATAALPQIFEQLQKSALLKQTRAN</sequence>
<dbReference type="SUPFAM" id="SSF52151">
    <property type="entry name" value="FabD/lysophospholipase-like"/>
    <property type="match status" value="1"/>
</dbReference>
<dbReference type="Gene3D" id="3.40.1090.10">
    <property type="entry name" value="Cytosolic phospholipase A2 catalytic domain"/>
    <property type="match status" value="1"/>
</dbReference>
<keyword evidence="7" id="KW-1185">Reference proteome</keyword>
<evidence type="ECO:0000259" key="5">
    <source>
        <dbReference type="PROSITE" id="PS51635"/>
    </source>
</evidence>
<organism evidence="6 7">
    <name type="scientific">Ferriphaselus amnicola</name>
    <dbReference type="NCBI Taxonomy" id="1188319"/>
    <lineage>
        <taxon>Bacteria</taxon>
        <taxon>Pseudomonadati</taxon>
        <taxon>Pseudomonadota</taxon>
        <taxon>Betaproteobacteria</taxon>
        <taxon>Nitrosomonadales</taxon>
        <taxon>Gallionellaceae</taxon>
        <taxon>Ferriphaselus</taxon>
    </lineage>
</organism>
<evidence type="ECO:0000256" key="4">
    <source>
        <dbReference type="PROSITE-ProRule" id="PRU01161"/>
    </source>
</evidence>
<keyword evidence="3 4" id="KW-0443">Lipid metabolism</keyword>
<dbReference type="PROSITE" id="PS51635">
    <property type="entry name" value="PNPLA"/>
    <property type="match status" value="1"/>
</dbReference>
<dbReference type="AlphaFoldDB" id="A0A2Z6GE33"/>
<name>A0A2Z6GE33_9PROT</name>
<dbReference type="PROSITE" id="PS51257">
    <property type="entry name" value="PROKAR_LIPOPROTEIN"/>
    <property type="match status" value="1"/>
</dbReference>
<accession>A0A2Z6GE33</accession>
<evidence type="ECO:0000256" key="3">
    <source>
        <dbReference type="ARBA" id="ARBA00023098"/>
    </source>
</evidence>
<dbReference type="InterPro" id="IPR050301">
    <property type="entry name" value="NTE"/>
</dbReference>
<dbReference type="Pfam" id="PF01734">
    <property type="entry name" value="Patatin"/>
    <property type="match status" value="1"/>
</dbReference>
<feature type="domain" description="PNPLA" evidence="5">
    <location>
        <begin position="55"/>
        <end position="213"/>
    </location>
</feature>
<dbReference type="STRING" id="1188319.OYT1_01538"/>